<evidence type="ECO:0000259" key="2">
    <source>
        <dbReference type="Pfam" id="PF14662"/>
    </source>
</evidence>
<evidence type="ECO:0000313" key="4">
    <source>
        <dbReference type="Proteomes" id="UP000028760"/>
    </source>
</evidence>
<dbReference type="GO" id="GO:0034397">
    <property type="term" value="P:telomere localization"/>
    <property type="evidence" value="ECO:0007669"/>
    <property type="project" value="InterPro"/>
</dbReference>
<dbReference type="GO" id="GO:0005640">
    <property type="term" value="C:nuclear outer membrane"/>
    <property type="evidence" value="ECO:0007669"/>
    <property type="project" value="TreeGrafter"/>
</dbReference>
<dbReference type="GO" id="GO:0090220">
    <property type="term" value="P:chromosome localization to nuclear envelope involved in homologous chromosome segregation"/>
    <property type="evidence" value="ECO:0007669"/>
    <property type="project" value="TreeGrafter"/>
</dbReference>
<dbReference type="OMA" id="TAMGAWI"/>
<reference evidence="3" key="3">
    <citation type="submission" date="2025-09" db="UniProtKB">
        <authorList>
            <consortium name="Ensembl"/>
        </authorList>
    </citation>
    <scope>IDENTIFICATION</scope>
</reference>
<dbReference type="GO" id="GO:0000781">
    <property type="term" value="C:chromosome, telomeric region"/>
    <property type="evidence" value="ECO:0007669"/>
    <property type="project" value="TreeGrafter"/>
</dbReference>
<dbReference type="Proteomes" id="UP000028760">
    <property type="component" value="Unassembled WGS sequence"/>
</dbReference>
<feature type="coiled-coil region" evidence="1">
    <location>
        <begin position="161"/>
        <end position="268"/>
    </location>
</feature>
<dbReference type="InterPro" id="IPR028170">
    <property type="entry name" value="KASH5"/>
</dbReference>
<dbReference type="EMBL" id="AYCK01005603">
    <property type="status" value="NOT_ANNOTATED_CDS"/>
    <property type="molecule type" value="Genomic_DNA"/>
</dbReference>
<reference evidence="4" key="1">
    <citation type="submission" date="2013-10" db="EMBL/GenBank/DDBJ databases">
        <authorList>
            <person name="Schartl M."/>
            <person name="Warren W."/>
        </authorList>
    </citation>
    <scope>NUCLEOTIDE SEQUENCE [LARGE SCALE GENOMIC DNA]</scope>
    <source>
        <strain evidence="4">female</strain>
    </source>
</reference>
<evidence type="ECO:0000256" key="1">
    <source>
        <dbReference type="SAM" id="Coils"/>
    </source>
</evidence>
<dbReference type="GO" id="GO:0000800">
    <property type="term" value="C:lateral element"/>
    <property type="evidence" value="ECO:0007669"/>
    <property type="project" value="TreeGrafter"/>
</dbReference>
<keyword evidence="4" id="KW-1185">Reference proteome</keyword>
<dbReference type="Ensembl" id="ENSPFOT00000023491.1">
    <property type="protein sequence ID" value="ENSPFOP00000022612.1"/>
    <property type="gene ID" value="ENSPFOG00000021821.1"/>
</dbReference>
<dbReference type="PANTHER" id="PTHR47300">
    <property type="entry name" value="PROTEIN KASH5"/>
    <property type="match status" value="1"/>
</dbReference>
<dbReference type="GO" id="GO:0090619">
    <property type="term" value="C:meiotic spindle pole"/>
    <property type="evidence" value="ECO:0007669"/>
    <property type="project" value="TreeGrafter"/>
</dbReference>
<dbReference type="InterPro" id="IPR028168">
    <property type="entry name" value="KASH5_CC"/>
</dbReference>
<dbReference type="GO" id="GO:0051653">
    <property type="term" value="P:spindle localization"/>
    <property type="evidence" value="ECO:0007669"/>
    <property type="project" value="TreeGrafter"/>
</dbReference>
<evidence type="ECO:0000313" key="3">
    <source>
        <dbReference type="Ensembl" id="ENSPFOP00000022612.1"/>
    </source>
</evidence>
<dbReference type="GO" id="GO:0034993">
    <property type="term" value="C:meiotic nuclear membrane microtubule tethering complex"/>
    <property type="evidence" value="ECO:0007669"/>
    <property type="project" value="InterPro"/>
</dbReference>
<dbReference type="EMBL" id="AYCK01005604">
    <property type="status" value="NOT_ANNOTATED_CDS"/>
    <property type="molecule type" value="Genomic_DNA"/>
</dbReference>
<dbReference type="STRING" id="48698.ENSPFOP00000022612"/>
<dbReference type="GO" id="GO:0070840">
    <property type="term" value="F:dynein complex binding"/>
    <property type="evidence" value="ECO:0007669"/>
    <property type="project" value="TreeGrafter"/>
</dbReference>
<reference evidence="3" key="2">
    <citation type="submission" date="2025-08" db="UniProtKB">
        <authorList>
            <consortium name="Ensembl"/>
        </authorList>
    </citation>
    <scope>IDENTIFICATION</scope>
</reference>
<dbReference type="GeneTree" id="ENSGT00940000168227"/>
<keyword evidence="1" id="KW-0175">Coiled coil</keyword>
<proteinExistence type="predicted"/>
<accession>A0A096LTX1</accession>
<dbReference type="GO" id="GO:0007129">
    <property type="term" value="P:homologous chromosome pairing at meiosis"/>
    <property type="evidence" value="ECO:0007669"/>
    <property type="project" value="TreeGrafter"/>
</dbReference>
<dbReference type="GO" id="GO:0051225">
    <property type="term" value="P:spindle assembly"/>
    <property type="evidence" value="ECO:0007669"/>
    <property type="project" value="TreeGrafter"/>
</dbReference>
<protein>
    <recommendedName>
        <fullName evidence="2">KASH5-like coiled-coil domain-containing protein</fullName>
    </recommendedName>
</protein>
<dbReference type="PANTHER" id="PTHR47300:SF1">
    <property type="entry name" value="PROTEIN KASH5"/>
    <property type="match status" value="1"/>
</dbReference>
<dbReference type="AlphaFoldDB" id="A0A096LTX1"/>
<name>A0A096LTX1_POEFO</name>
<organism evidence="3 4">
    <name type="scientific">Poecilia formosa</name>
    <name type="common">Amazon molly</name>
    <name type="synonym">Limia formosa</name>
    <dbReference type="NCBI Taxonomy" id="48698"/>
    <lineage>
        <taxon>Eukaryota</taxon>
        <taxon>Metazoa</taxon>
        <taxon>Chordata</taxon>
        <taxon>Craniata</taxon>
        <taxon>Vertebrata</taxon>
        <taxon>Euteleostomi</taxon>
        <taxon>Actinopterygii</taxon>
        <taxon>Neopterygii</taxon>
        <taxon>Teleostei</taxon>
        <taxon>Neoteleostei</taxon>
        <taxon>Acanthomorphata</taxon>
        <taxon>Ovalentaria</taxon>
        <taxon>Atherinomorphae</taxon>
        <taxon>Cyprinodontiformes</taxon>
        <taxon>Poeciliidae</taxon>
        <taxon>Poeciliinae</taxon>
        <taxon>Poecilia</taxon>
    </lineage>
</organism>
<dbReference type="GO" id="GO:0007015">
    <property type="term" value="P:actin filament organization"/>
    <property type="evidence" value="ECO:0007669"/>
    <property type="project" value="TreeGrafter"/>
</dbReference>
<dbReference type="Pfam" id="PF14662">
    <property type="entry name" value="KASH_CCD"/>
    <property type="match status" value="1"/>
</dbReference>
<sequence length="322" mass="37203">QNELLDIMYNKCDKSNTASGGEALASSIMQYLQTLTAQSGGEDKLASLRQLLDPDLQDPLVSRETFQYVMRTWIALCREDRIYSDVISLSQSDYSEVSVNGKIKENTYIDWICLFISQCSSRRGPLFFLFSGKKDLSDVVSDLKQARHHLSEQNSSLLRMLAQCEDENLQLSLEITELQTKLLSSQRSAVKAQSVTEELEETRQRLKEVQETASHTQTSFTQLTNETDRLRFHIRVLEDKNERLSFERACAEERVNKLTRANTELQAEHVETLALVMLKHKEITRKNILLDKMKNFHAENYKMIEGLLSELRRLQEHSHQQL</sequence>
<feature type="domain" description="KASH5-like coiled-coil" evidence="2">
    <location>
        <begin position="134"/>
        <end position="318"/>
    </location>
</feature>